<dbReference type="InterPro" id="IPR001387">
    <property type="entry name" value="Cro/C1-type_HTH"/>
</dbReference>
<proteinExistence type="predicted"/>
<evidence type="ECO:0000259" key="1">
    <source>
        <dbReference type="PROSITE" id="PS50943"/>
    </source>
</evidence>
<keyword evidence="3" id="KW-1185">Reference proteome</keyword>
<name>A0A1G7WAF4_9SPHI</name>
<dbReference type="InterPro" id="IPR010982">
    <property type="entry name" value="Lambda_DNA-bd_dom_sf"/>
</dbReference>
<dbReference type="CDD" id="cd00093">
    <property type="entry name" value="HTH_XRE"/>
    <property type="match status" value="1"/>
</dbReference>
<dbReference type="SUPFAM" id="SSF47413">
    <property type="entry name" value="lambda repressor-like DNA-binding domains"/>
    <property type="match status" value="1"/>
</dbReference>
<protein>
    <submittedName>
        <fullName evidence="2">Helix-turn-helix</fullName>
    </submittedName>
</protein>
<dbReference type="STRING" id="551996.SAMN05192573_104353"/>
<sequence>MKTYNPGKKIKELRNRKGLSQEELAEQAQLSLRTVQRIENDEQTQGAIHLKDWQPH</sequence>
<gene>
    <name evidence="2" type="ORF">SAMN05192573_104353</name>
</gene>
<accession>A0A1G7WAF4</accession>
<feature type="domain" description="HTH cro/C1-type" evidence="1">
    <location>
        <begin position="10"/>
        <end position="42"/>
    </location>
</feature>
<dbReference type="RefSeq" id="WP_091165915.1">
    <property type="nucleotide sequence ID" value="NZ_FNCG01000004.1"/>
</dbReference>
<dbReference type="EMBL" id="FNCG01000004">
    <property type="protein sequence ID" value="SDG68983.1"/>
    <property type="molecule type" value="Genomic_DNA"/>
</dbReference>
<dbReference type="Gene3D" id="1.10.260.40">
    <property type="entry name" value="lambda repressor-like DNA-binding domains"/>
    <property type="match status" value="1"/>
</dbReference>
<evidence type="ECO:0000313" key="3">
    <source>
        <dbReference type="Proteomes" id="UP000199705"/>
    </source>
</evidence>
<reference evidence="3" key="1">
    <citation type="submission" date="2016-10" db="EMBL/GenBank/DDBJ databases">
        <authorList>
            <person name="Varghese N."/>
            <person name="Submissions S."/>
        </authorList>
    </citation>
    <scope>NUCLEOTIDE SEQUENCE [LARGE SCALE GENOMIC DNA]</scope>
    <source>
        <strain evidence="3">Gh-67</strain>
    </source>
</reference>
<dbReference type="AlphaFoldDB" id="A0A1G7WAF4"/>
<organism evidence="2 3">
    <name type="scientific">Mucilaginibacter gossypii</name>
    <dbReference type="NCBI Taxonomy" id="551996"/>
    <lineage>
        <taxon>Bacteria</taxon>
        <taxon>Pseudomonadati</taxon>
        <taxon>Bacteroidota</taxon>
        <taxon>Sphingobacteriia</taxon>
        <taxon>Sphingobacteriales</taxon>
        <taxon>Sphingobacteriaceae</taxon>
        <taxon>Mucilaginibacter</taxon>
    </lineage>
</organism>
<dbReference type="Proteomes" id="UP000199705">
    <property type="component" value="Unassembled WGS sequence"/>
</dbReference>
<evidence type="ECO:0000313" key="2">
    <source>
        <dbReference type="EMBL" id="SDG68983.1"/>
    </source>
</evidence>
<dbReference type="GO" id="GO:0003677">
    <property type="term" value="F:DNA binding"/>
    <property type="evidence" value="ECO:0007669"/>
    <property type="project" value="InterPro"/>
</dbReference>
<dbReference type="Pfam" id="PF01381">
    <property type="entry name" value="HTH_3"/>
    <property type="match status" value="1"/>
</dbReference>
<dbReference type="PROSITE" id="PS50943">
    <property type="entry name" value="HTH_CROC1"/>
    <property type="match status" value="1"/>
</dbReference>